<proteinExistence type="predicted"/>
<keyword evidence="2" id="KW-0472">Membrane</keyword>
<evidence type="ECO:0000313" key="4">
    <source>
        <dbReference type="Proteomes" id="UP000007350"/>
    </source>
</evidence>
<comment type="caution">
    <text evidence="3">The sequence shown here is derived from an EMBL/GenBank/DDBJ whole genome shotgun (WGS) entry which is preliminary data.</text>
</comment>
<reference evidence="3 4" key="1">
    <citation type="journal article" date="2012" name="BMC Genomics">
        <title>Comparative genomic analysis of human infective Trypanosoma cruzi lineages with the bat-restricted subspecies T. cruzi marinkellei.</title>
        <authorList>
            <person name="Franzen O."/>
            <person name="Talavera-Lopez C."/>
            <person name="Ochaya S."/>
            <person name="Butler C.E."/>
            <person name="Messenger L.A."/>
            <person name="Lewis M.D."/>
            <person name="Llewellyn M.S."/>
            <person name="Marinkelle C.J."/>
            <person name="Tyler K.M."/>
            <person name="Miles M.A."/>
            <person name="Andersson B."/>
        </authorList>
    </citation>
    <scope>NUCLEOTIDE SEQUENCE [LARGE SCALE GENOMIC DNA]</scope>
    <source>
        <strain evidence="3 4">B7</strain>
    </source>
</reference>
<feature type="compositionally biased region" description="Polar residues" evidence="1">
    <location>
        <begin position="14"/>
        <end position="28"/>
    </location>
</feature>
<sequence length="301" mass="32324">MTVQAGKADEGSLRNGNKNRNLTPQSISRDVFESVHSESSAANTLASDEQGADPEEDTHARTAVVRNRGPDSLSGTDTTPADGVTETAEPSTDPATVQRNDSVLGGVGTAPTPPSTASGETEIPSESNAALSFGNGLFDLENITELVSMGLKGDSTVHGCVSGAIVAAAFGAVGHCGSLLRCEGGWNCDFSWSNKCVVSQHYSLNFVKGPFIFYFYSFDCFFVAFFPFFCRCLLSFLLLALYWNNQHPCVFFFNARLLHSVVTDVFLPFICFCHPPAVPAPLLCVPRTAQEEEWSSRPNAA</sequence>
<evidence type="ECO:0000313" key="3">
    <source>
        <dbReference type="EMBL" id="EKF38958.1"/>
    </source>
</evidence>
<organism evidence="3 4">
    <name type="scientific">Trypanosoma cruzi marinkellei</name>
    <dbReference type="NCBI Taxonomy" id="85056"/>
    <lineage>
        <taxon>Eukaryota</taxon>
        <taxon>Discoba</taxon>
        <taxon>Euglenozoa</taxon>
        <taxon>Kinetoplastea</taxon>
        <taxon>Metakinetoplastina</taxon>
        <taxon>Trypanosomatida</taxon>
        <taxon>Trypanosomatidae</taxon>
        <taxon>Trypanosoma</taxon>
        <taxon>Schizotrypanum</taxon>
    </lineage>
</organism>
<keyword evidence="2" id="KW-1133">Transmembrane helix</keyword>
<gene>
    <name evidence="3" type="ORF">MOQ_000826</name>
</gene>
<dbReference type="AlphaFoldDB" id="K2MUM1"/>
<name>K2MUM1_TRYCR</name>
<dbReference type="Proteomes" id="UP000007350">
    <property type="component" value="Unassembled WGS sequence"/>
</dbReference>
<evidence type="ECO:0000256" key="1">
    <source>
        <dbReference type="SAM" id="MobiDB-lite"/>
    </source>
</evidence>
<protein>
    <submittedName>
        <fullName evidence="3">Trans-sialidase, putative</fullName>
    </submittedName>
</protein>
<feature type="transmembrane region" description="Helical" evidence="2">
    <location>
        <begin position="213"/>
        <end position="243"/>
    </location>
</feature>
<feature type="compositionally biased region" description="Polar residues" evidence="1">
    <location>
        <begin position="37"/>
        <end position="47"/>
    </location>
</feature>
<evidence type="ECO:0000256" key="2">
    <source>
        <dbReference type="SAM" id="Phobius"/>
    </source>
</evidence>
<feature type="region of interest" description="Disordered" evidence="1">
    <location>
        <begin position="1"/>
        <end position="125"/>
    </location>
</feature>
<accession>K2MUM1</accession>
<dbReference type="EMBL" id="AHKC01002924">
    <property type="protein sequence ID" value="EKF38958.1"/>
    <property type="molecule type" value="Genomic_DNA"/>
</dbReference>
<keyword evidence="4" id="KW-1185">Reference proteome</keyword>
<feature type="compositionally biased region" description="Polar residues" evidence="1">
    <location>
        <begin position="115"/>
        <end position="125"/>
    </location>
</feature>
<feature type="compositionally biased region" description="Polar residues" evidence="1">
    <location>
        <begin position="88"/>
        <end position="101"/>
    </location>
</feature>
<keyword evidence="2" id="KW-0812">Transmembrane</keyword>